<dbReference type="HOGENOM" id="CLU_1629221_0_0_1"/>
<dbReference type="Proteomes" id="UP000007266">
    <property type="component" value="Linkage group 9"/>
</dbReference>
<dbReference type="Pfam" id="PF15502">
    <property type="entry name" value="MPLKIP"/>
    <property type="match status" value="1"/>
</dbReference>
<sequence length="146" mass="16625">MDQQTTPNGSGFVYFNTSSNQEYQNQSDTADFLAFTDTPQASPPTNKFKPAYYSSPQSKFHRGSPRQYPQNNRRYQRWSGGYNRSYNSSNSSFNQSGSFRESDQEGPNILKFIHPSFLEDPWASLEAKLKEKGQFDDSSQSGSQET</sequence>
<evidence type="ECO:0000313" key="3">
    <source>
        <dbReference type="Proteomes" id="UP000007266"/>
    </source>
</evidence>
<proteinExistence type="predicted"/>
<feature type="compositionally biased region" description="Low complexity" evidence="1">
    <location>
        <begin position="65"/>
        <end position="99"/>
    </location>
</feature>
<dbReference type="OrthoDB" id="6761413at2759"/>
<reference evidence="2 3" key="2">
    <citation type="journal article" date="2010" name="Nucleic Acids Res.">
        <title>BeetleBase in 2010: revisions to provide comprehensive genomic information for Tribolium castaneum.</title>
        <authorList>
            <person name="Kim H.S."/>
            <person name="Murphy T."/>
            <person name="Xia J."/>
            <person name="Caragea D."/>
            <person name="Park Y."/>
            <person name="Beeman R.W."/>
            <person name="Lorenzen M.D."/>
            <person name="Butcher S."/>
            <person name="Manak J.R."/>
            <person name="Brown S.J."/>
        </authorList>
    </citation>
    <scope>GENOME REANNOTATION</scope>
    <source>
        <strain evidence="2 3">Georgia GA2</strain>
    </source>
</reference>
<dbReference type="KEGG" id="tca:100141847"/>
<gene>
    <name evidence="2" type="primary">GLEAN_12761</name>
    <name evidence="2" type="ORF">TcasGA2_TC012761</name>
</gene>
<dbReference type="AlphaFoldDB" id="D6X019"/>
<organism evidence="2 3">
    <name type="scientific">Tribolium castaneum</name>
    <name type="common">Red flour beetle</name>
    <dbReference type="NCBI Taxonomy" id="7070"/>
    <lineage>
        <taxon>Eukaryota</taxon>
        <taxon>Metazoa</taxon>
        <taxon>Ecdysozoa</taxon>
        <taxon>Arthropoda</taxon>
        <taxon>Hexapoda</taxon>
        <taxon>Insecta</taxon>
        <taxon>Pterygota</taxon>
        <taxon>Neoptera</taxon>
        <taxon>Endopterygota</taxon>
        <taxon>Coleoptera</taxon>
        <taxon>Polyphaga</taxon>
        <taxon>Cucujiformia</taxon>
        <taxon>Tenebrionidae</taxon>
        <taxon>Tenebrionidae incertae sedis</taxon>
        <taxon>Tribolium</taxon>
    </lineage>
</organism>
<dbReference type="InterPro" id="IPR028265">
    <property type="entry name" value="TTDN1/SICKLE"/>
</dbReference>
<feature type="compositionally biased region" description="Polar residues" evidence="1">
    <location>
        <begin position="1"/>
        <end position="29"/>
    </location>
</feature>
<dbReference type="InParanoid" id="D6X019"/>
<keyword evidence="3" id="KW-1185">Reference proteome</keyword>
<name>D6X019_TRICA</name>
<dbReference type="EMBL" id="KQ971372">
    <property type="protein sequence ID" value="EFA10510.2"/>
    <property type="molecule type" value="Genomic_DNA"/>
</dbReference>
<evidence type="ECO:0000256" key="1">
    <source>
        <dbReference type="SAM" id="MobiDB-lite"/>
    </source>
</evidence>
<protein>
    <submittedName>
        <fullName evidence="2">Uncharacterized protein</fullName>
    </submittedName>
</protein>
<evidence type="ECO:0000313" key="2">
    <source>
        <dbReference type="EMBL" id="EFA10510.2"/>
    </source>
</evidence>
<reference evidence="2 3" key="1">
    <citation type="journal article" date="2008" name="Nature">
        <title>The genome of the model beetle and pest Tribolium castaneum.</title>
        <authorList>
            <consortium name="Tribolium Genome Sequencing Consortium"/>
            <person name="Richards S."/>
            <person name="Gibbs R.A."/>
            <person name="Weinstock G.M."/>
            <person name="Brown S.J."/>
            <person name="Denell R."/>
            <person name="Beeman R.W."/>
            <person name="Gibbs R."/>
            <person name="Beeman R.W."/>
            <person name="Brown S.J."/>
            <person name="Bucher G."/>
            <person name="Friedrich M."/>
            <person name="Grimmelikhuijzen C.J."/>
            <person name="Klingler M."/>
            <person name="Lorenzen M."/>
            <person name="Richards S."/>
            <person name="Roth S."/>
            <person name="Schroder R."/>
            <person name="Tautz D."/>
            <person name="Zdobnov E.M."/>
            <person name="Muzny D."/>
            <person name="Gibbs R.A."/>
            <person name="Weinstock G.M."/>
            <person name="Attaway T."/>
            <person name="Bell S."/>
            <person name="Buhay C.J."/>
            <person name="Chandrabose M.N."/>
            <person name="Chavez D."/>
            <person name="Clerk-Blankenburg K.P."/>
            <person name="Cree A."/>
            <person name="Dao M."/>
            <person name="Davis C."/>
            <person name="Chacko J."/>
            <person name="Dinh H."/>
            <person name="Dugan-Rocha S."/>
            <person name="Fowler G."/>
            <person name="Garner T.T."/>
            <person name="Garnes J."/>
            <person name="Gnirke A."/>
            <person name="Hawes A."/>
            <person name="Hernandez J."/>
            <person name="Hines S."/>
            <person name="Holder M."/>
            <person name="Hume J."/>
            <person name="Jhangiani S.N."/>
            <person name="Joshi V."/>
            <person name="Khan Z.M."/>
            <person name="Jackson L."/>
            <person name="Kovar C."/>
            <person name="Kowis A."/>
            <person name="Lee S."/>
            <person name="Lewis L.R."/>
            <person name="Margolis J."/>
            <person name="Morgan M."/>
            <person name="Nazareth L.V."/>
            <person name="Nguyen N."/>
            <person name="Okwuonu G."/>
            <person name="Parker D."/>
            <person name="Richards S."/>
            <person name="Ruiz S.J."/>
            <person name="Santibanez J."/>
            <person name="Savard J."/>
            <person name="Scherer S.E."/>
            <person name="Schneider B."/>
            <person name="Sodergren E."/>
            <person name="Tautz D."/>
            <person name="Vattahil S."/>
            <person name="Villasana D."/>
            <person name="White C.S."/>
            <person name="Wright R."/>
            <person name="Park Y."/>
            <person name="Beeman R.W."/>
            <person name="Lord J."/>
            <person name="Oppert B."/>
            <person name="Lorenzen M."/>
            <person name="Brown S."/>
            <person name="Wang L."/>
            <person name="Savard J."/>
            <person name="Tautz D."/>
            <person name="Richards S."/>
            <person name="Weinstock G."/>
            <person name="Gibbs R.A."/>
            <person name="Liu Y."/>
            <person name="Worley K."/>
            <person name="Weinstock G."/>
            <person name="Elsik C.G."/>
            <person name="Reese J.T."/>
            <person name="Elhaik E."/>
            <person name="Landan G."/>
            <person name="Graur D."/>
            <person name="Arensburger P."/>
            <person name="Atkinson P."/>
            <person name="Beeman R.W."/>
            <person name="Beidler J."/>
            <person name="Brown S.J."/>
            <person name="Demuth J.P."/>
            <person name="Drury D.W."/>
            <person name="Du Y.Z."/>
            <person name="Fujiwara H."/>
            <person name="Lorenzen M."/>
            <person name="Maselli V."/>
            <person name="Osanai M."/>
            <person name="Park Y."/>
            <person name="Robertson H.M."/>
            <person name="Tu Z."/>
            <person name="Wang J.J."/>
            <person name="Wang S."/>
            <person name="Richards S."/>
            <person name="Song H."/>
            <person name="Zhang L."/>
            <person name="Sodergren E."/>
            <person name="Werner D."/>
            <person name="Stanke M."/>
            <person name="Morgenstern B."/>
            <person name="Solovyev V."/>
            <person name="Kosarev P."/>
            <person name="Brown G."/>
            <person name="Chen H.C."/>
            <person name="Ermolaeva O."/>
            <person name="Hlavina W."/>
            <person name="Kapustin Y."/>
            <person name="Kiryutin B."/>
            <person name="Kitts P."/>
            <person name="Maglott D."/>
            <person name="Pruitt K."/>
            <person name="Sapojnikov V."/>
            <person name="Souvorov A."/>
            <person name="Mackey A.J."/>
            <person name="Waterhouse R.M."/>
            <person name="Wyder S."/>
            <person name="Zdobnov E.M."/>
            <person name="Zdobnov E.M."/>
            <person name="Wyder S."/>
            <person name="Kriventseva E.V."/>
            <person name="Kadowaki T."/>
            <person name="Bork P."/>
            <person name="Aranda M."/>
            <person name="Bao R."/>
            <person name="Beermann A."/>
            <person name="Berns N."/>
            <person name="Bolognesi R."/>
            <person name="Bonneton F."/>
            <person name="Bopp D."/>
            <person name="Brown S.J."/>
            <person name="Bucher G."/>
            <person name="Butts T."/>
            <person name="Chaumot A."/>
            <person name="Denell R.E."/>
            <person name="Ferrier D.E."/>
            <person name="Friedrich M."/>
            <person name="Gordon C.M."/>
            <person name="Jindra M."/>
            <person name="Klingler M."/>
            <person name="Lan Q."/>
            <person name="Lattorff H.M."/>
            <person name="Laudet V."/>
            <person name="von Levetsow C."/>
            <person name="Liu Z."/>
            <person name="Lutz R."/>
            <person name="Lynch J.A."/>
            <person name="da Fonseca R.N."/>
            <person name="Posnien N."/>
            <person name="Reuter R."/>
            <person name="Roth S."/>
            <person name="Savard J."/>
            <person name="Schinko J.B."/>
            <person name="Schmitt C."/>
            <person name="Schoppmeier M."/>
            <person name="Schroder R."/>
            <person name="Shippy T.D."/>
            <person name="Simonnet F."/>
            <person name="Marques-Souza H."/>
            <person name="Tautz D."/>
            <person name="Tomoyasu Y."/>
            <person name="Trauner J."/>
            <person name="Van der Zee M."/>
            <person name="Vervoort M."/>
            <person name="Wittkopp N."/>
            <person name="Wimmer E.A."/>
            <person name="Yang X."/>
            <person name="Jones A.K."/>
            <person name="Sattelle D.B."/>
            <person name="Ebert P.R."/>
            <person name="Nelson D."/>
            <person name="Scott J.G."/>
            <person name="Beeman R.W."/>
            <person name="Muthukrishnan S."/>
            <person name="Kramer K.J."/>
            <person name="Arakane Y."/>
            <person name="Beeman R.W."/>
            <person name="Zhu Q."/>
            <person name="Hogenkamp D."/>
            <person name="Dixit R."/>
            <person name="Oppert B."/>
            <person name="Jiang H."/>
            <person name="Zou Z."/>
            <person name="Marshall J."/>
            <person name="Elpidina E."/>
            <person name="Vinokurov K."/>
            <person name="Oppert C."/>
            <person name="Zou Z."/>
            <person name="Evans J."/>
            <person name="Lu Z."/>
            <person name="Zhao P."/>
            <person name="Sumathipala N."/>
            <person name="Altincicek B."/>
            <person name="Vilcinskas A."/>
            <person name="Williams M."/>
            <person name="Hultmark D."/>
            <person name="Hetru C."/>
            <person name="Jiang H."/>
            <person name="Grimmelikhuijzen C.J."/>
            <person name="Hauser F."/>
            <person name="Cazzamali G."/>
            <person name="Williamson M."/>
            <person name="Park Y."/>
            <person name="Li B."/>
            <person name="Tanaka Y."/>
            <person name="Predel R."/>
            <person name="Neupert S."/>
            <person name="Schachtner J."/>
            <person name="Verleyen P."/>
            <person name="Raible F."/>
            <person name="Bork P."/>
            <person name="Friedrich M."/>
            <person name="Walden K.K."/>
            <person name="Robertson H.M."/>
            <person name="Angeli S."/>
            <person name="Foret S."/>
            <person name="Bucher G."/>
            <person name="Schuetz S."/>
            <person name="Maleszka R."/>
            <person name="Wimmer E.A."/>
            <person name="Beeman R.W."/>
            <person name="Lorenzen M."/>
            <person name="Tomoyasu Y."/>
            <person name="Miller S.C."/>
            <person name="Grossmann D."/>
            <person name="Bucher G."/>
        </authorList>
    </citation>
    <scope>NUCLEOTIDE SEQUENCE [LARGE SCALE GENOMIC DNA]</scope>
    <source>
        <strain evidence="2 3">Georgia GA2</strain>
    </source>
</reference>
<feature type="region of interest" description="Disordered" evidence="1">
    <location>
        <begin position="1"/>
        <end position="106"/>
    </location>
</feature>
<accession>D6X019</accession>